<accession>A0ABN6H236</accession>
<comment type="pathway">
    <text evidence="3">Cofactor biosynthesis; tetrahydrofolate biosynthesis; 7,8-dihydrofolate from 2-amino-4-hydroxy-6-hydroxymethyl-7,8-dihydropteridine diphosphate and 4-aminobenzoate: step 1/2.</text>
</comment>
<dbReference type="Gene3D" id="3.20.20.20">
    <property type="entry name" value="Dihydropteroate synthase-like"/>
    <property type="match status" value="1"/>
</dbReference>
<evidence type="ECO:0000256" key="8">
    <source>
        <dbReference type="ARBA" id="ARBA00022909"/>
    </source>
</evidence>
<evidence type="ECO:0000256" key="5">
    <source>
        <dbReference type="ARBA" id="ARBA00022679"/>
    </source>
</evidence>
<comment type="catalytic activity">
    <reaction evidence="1">
        <text>(7,8-dihydropterin-6-yl)methyl diphosphate + 4-aminobenzoate = 7,8-dihydropteroate + diphosphate</text>
        <dbReference type="Rhea" id="RHEA:19949"/>
        <dbReference type="ChEBI" id="CHEBI:17836"/>
        <dbReference type="ChEBI" id="CHEBI:17839"/>
        <dbReference type="ChEBI" id="CHEBI:33019"/>
        <dbReference type="ChEBI" id="CHEBI:72950"/>
        <dbReference type="EC" id="2.5.1.15"/>
    </reaction>
</comment>
<evidence type="ECO:0000256" key="2">
    <source>
        <dbReference type="ARBA" id="ARBA00001946"/>
    </source>
</evidence>
<dbReference type="InterPro" id="IPR000489">
    <property type="entry name" value="Pterin-binding_dom"/>
</dbReference>
<sequence>MVDSDRVIWKLPHREVRFPRRPLVMGIVNVNDDSFSGDGTLVIEDALGIARAHAEAGADIIDVGAESARTNREAVAIEEEVRRLYGFFERWELVVAEAVPRDSEQVWPPVISVNTWRPEVVEAVLGQGVELINDIGGLPDDRNARLCARTGASLVIMHTVGEPKVPHFHQSWTDVVAAMERFFDEKVLMAEKAGLAAERIVLDPGIDFAKQRDDNLTVYRDLERLGRFERPLLVPVSRKTVIGEVLDLPDPVERDAGTVACAAAAVRRGGSILRVHNVEAVWQSLRVLTQLA</sequence>
<dbReference type="EMBL" id="AP024702">
    <property type="protein sequence ID" value="BCX46642.1"/>
    <property type="molecule type" value="Genomic_DNA"/>
</dbReference>
<evidence type="ECO:0000256" key="7">
    <source>
        <dbReference type="ARBA" id="ARBA00022842"/>
    </source>
</evidence>
<evidence type="ECO:0000256" key="1">
    <source>
        <dbReference type="ARBA" id="ARBA00000012"/>
    </source>
</evidence>
<dbReference type="InterPro" id="IPR006390">
    <property type="entry name" value="DHP_synth_dom"/>
</dbReference>
<dbReference type="Pfam" id="PF00809">
    <property type="entry name" value="Pterin_bind"/>
    <property type="match status" value="1"/>
</dbReference>
<dbReference type="RefSeq" id="WP_338688417.1">
    <property type="nucleotide sequence ID" value="NZ_AP024702.1"/>
</dbReference>
<evidence type="ECO:0000259" key="9">
    <source>
        <dbReference type="PROSITE" id="PS50972"/>
    </source>
</evidence>
<keyword evidence="6" id="KW-0479">Metal-binding</keyword>
<evidence type="ECO:0000313" key="10">
    <source>
        <dbReference type="EMBL" id="BCX46642.1"/>
    </source>
</evidence>
<dbReference type="NCBIfam" id="TIGR01496">
    <property type="entry name" value="DHPS"/>
    <property type="match status" value="1"/>
</dbReference>
<evidence type="ECO:0000313" key="11">
    <source>
        <dbReference type="Proteomes" id="UP001374893"/>
    </source>
</evidence>
<keyword evidence="7" id="KW-0460">Magnesium</keyword>
<dbReference type="SUPFAM" id="SSF51717">
    <property type="entry name" value="Dihydropteroate synthetase-like"/>
    <property type="match status" value="1"/>
</dbReference>
<gene>
    <name evidence="10" type="primary">folP_1</name>
    <name evidence="10" type="ORF">HAHE_05500</name>
</gene>
<keyword evidence="11" id="KW-1185">Reference proteome</keyword>
<proteinExistence type="predicted"/>
<evidence type="ECO:0000256" key="3">
    <source>
        <dbReference type="ARBA" id="ARBA00004763"/>
    </source>
</evidence>
<dbReference type="EC" id="2.5.1.15" evidence="4"/>
<evidence type="ECO:0000256" key="6">
    <source>
        <dbReference type="ARBA" id="ARBA00022723"/>
    </source>
</evidence>
<reference evidence="10 11" key="1">
    <citation type="submission" date="2021-06" db="EMBL/GenBank/DDBJ databases">
        <title>Complete genome of Haloferula helveola possessing various polysaccharide degrading enzymes.</title>
        <authorList>
            <person name="Takami H."/>
            <person name="Huang C."/>
            <person name="Hamasaki K."/>
        </authorList>
    </citation>
    <scope>NUCLEOTIDE SEQUENCE [LARGE SCALE GENOMIC DNA]</scope>
    <source>
        <strain evidence="10 11">CN-1</strain>
    </source>
</reference>
<name>A0ABN6H236_9BACT</name>
<dbReference type="PROSITE" id="PS50972">
    <property type="entry name" value="PTERIN_BINDING"/>
    <property type="match status" value="1"/>
</dbReference>
<dbReference type="InterPro" id="IPR045031">
    <property type="entry name" value="DHP_synth-like"/>
</dbReference>
<organism evidence="10 11">
    <name type="scientific">Haloferula helveola</name>
    <dbReference type="NCBI Taxonomy" id="490095"/>
    <lineage>
        <taxon>Bacteria</taxon>
        <taxon>Pseudomonadati</taxon>
        <taxon>Verrucomicrobiota</taxon>
        <taxon>Verrucomicrobiia</taxon>
        <taxon>Verrucomicrobiales</taxon>
        <taxon>Verrucomicrobiaceae</taxon>
        <taxon>Haloferula</taxon>
    </lineage>
</organism>
<keyword evidence="8" id="KW-0289">Folate biosynthesis</keyword>
<dbReference type="PANTHER" id="PTHR20941">
    <property type="entry name" value="FOLATE SYNTHESIS PROTEINS"/>
    <property type="match status" value="1"/>
</dbReference>
<protein>
    <recommendedName>
        <fullName evidence="4">dihydropteroate synthase</fullName>
        <ecNumber evidence="4">2.5.1.15</ecNumber>
    </recommendedName>
</protein>
<comment type="cofactor">
    <cofactor evidence="2">
        <name>Mg(2+)</name>
        <dbReference type="ChEBI" id="CHEBI:18420"/>
    </cofactor>
</comment>
<dbReference type="InterPro" id="IPR011005">
    <property type="entry name" value="Dihydropteroate_synth-like_sf"/>
</dbReference>
<dbReference type="Proteomes" id="UP001374893">
    <property type="component" value="Chromosome"/>
</dbReference>
<feature type="domain" description="Pterin-binding" evidence="9">
    <location>
        <begin position="22"/>
        <end position="286"/>
    </location>
</feature>
<dbReference type="PANTHER" id="PTHR20941:SF1">
    <property type="entry name" value="FOLIC ACID SYNTHESIS PROTEIN FOL1"/>
    <property type="match status" value="1"/>
</dbReference>
<keyword evidence="5" id="KW-0808">Transferase</keyword>
<evidence type="ECO:0000256" key="4">
    <source>
        <dbReference type="ARBA" id="ARBA00012458"/>
    </source>
</evidence>